<proteinExistence type="evidence at transcript level"/>
<sequence>MDLSIYLLCKQDRVGLLLQYYQLIYFKLFKLDLFSIFFVLQ</sequence>
<accession>B4FVW2</accession>
<evidence type="ECO:0000313" key="1">
    <source>
        <dbReference type="EMBL" id="ACF86255.1"/>
    </source>
</evidence>
<reference evidence="1" key="1">
    <citation type="journal article" date="2009" name="PLoS Genet.">
        <title>Sequencing, mapping, and analysis of 27,455 maize full-length cDNAs.</title>
        <authorList>
            <person name="Soderlund C."/>
            <person name="Descour A."/>
            <person name="Kudrna D."/>
            <person name="Bomhoff M."/>
            <person name="Boyd L."/>
            <person name="Currie J."/>
            <person name="Angelova A."/>
            <person name="Collura K."/>
            <person name="Wissotski M."/>
            <person name="Ashley E."/>
            <person name="Morrow D."/>
            <person name="Fernandes J."/>
            <person name="Walbot V."/>
            <person name="Yu Y."/>
        </authorList>
    </citation>
    <scope>NUCLEOTIDE SEQUENCE</scope>
    <source>
        <strain evidence="1">B73</strain>
    </source>
</reference>
<dbReference type="EMBL" id="BT041250">
    <property type="protein sequence ID" value="ACF86255.1"/>
    <property type="molecule type" value="mRNA"/>
</dbReference>
<dbReference type="AlphaFoldDB" id="B4FVW2"/>
<organism evidence="1">
    <name type="scientific">Zea mays</name>
    <name type="common">Maize</name>
    <dbReference type="NCBI Taxonomy" id="4577"/>
    <lineage>
        <taxon>Eukaryota</taxon>
        <taxon>Viridiplantae</taxon>
        <taxon>Streptophyta</taxon>
        <taxon>Embryophyta</taxon>
        <taxon>Tracheophyta</taxon>
        <taxon>Spermatophyta</taxon>
        <taxon>Magnoliopsida</taxon>
        <taxon>Liliopsida</taxon>
        <taxon>Poales</taxon>
        <taxon>Poaceae</taxon>
        <taxon>PACMAD clade</taxon>
        <taxon>Panicoideae</taxon>
        <taxon>Andropogonodae</taxon>
        <taxon>Andropogoneae</taxon>
        <taxon>Tripsacinae</taxon>
        <taxon>Zea</taxon>
    </lineage>
</organism>
<protein>
    <submittedName>
        <fullName evidence="1">Uncharacterized protein</fullName>
    </submittedName>
</protein>
<dbReference type="KEGG" id="zma:100501361"/>
<dbReference type="RefSeq" id="NP_001183033.2">
    <property type="nucleotide sequence ID" value="NM_001196104.2"/>
</dbReference>
<dbReference type="OrthoDB" id="6418713at2759"/>
<dbReference type="GeneID" id="100501361"/>
<name>B4FVW2_MAIZE</name>